<comment type="caution">
    <text evidence="8">The sequence shown here is derived from an EMBL/GenBank/DDBJ whole genome shotgun (WGS) entry which is preliminary data.</text>
</comment>
<evidence type="ECO:0000256" key="1">
    <source>
        <dbReference type="ARBA" id="ARBA00022536"/>
    </source>
</evidence>
<dbReference type="PANTHER" id="PTHR24042">
    <property type="entry name" value="NEL HOMOLOG"/>
    <property type="match status" value="1"/>
</dbReference>
<dbReference type="InterPro" id="IPR024731">
    <property type="entry name" value="NELL2-like_EGF"/>
</dbReference>
<keyword evidence="5" id="KW-0325">Glycoprotein</keyword>
<accession>A0A9P0JN08</accession>
<reference evidence="8" key="1">
    <citation type="submission" date="2022-03" db="EMBL/GenBank/DDBJ databases">
        <authorList>
            <person name="Sayadi A."/>
        </authorList>
    </citation>
    <scope>NUCLEOTIDE SEQUENCE</scope>
</reference>
<dbReference type="Pfam" id="PF07645">
    <property type="entry name" value="EGF_CA"/>
    <property type="match status" value="1"/>
</dbReference>
<dbReference type="AlphaFoldDB" id="A0A9P0JN08"/>
<keyword evidence="4" id="KW-1015">Disulfide bond</keyword>
<dbReference type="InterPro" id="IPR000152">
    <property type="entry name" value="EGF-type_Asp/Asn_hydroxyl_site"/>
</dbReference>
<evidence type="ECO:0000256" key="5">
    <source>
        <dbReference type="ARBA" id="ARBA00023180"/>
    </source>
</evidence>
<name>A0A9P0JN08_ACAOB</name>
<dbReference type="PROSITE" id="PS00010">
    <property type="entry name" value="ASX_HYDROXYL"/>
    <property type="match status" value="2"/>
</dbReference>
<dbReference type="GO" id="GO:0005509">
    <property type="term" value="F:calcium ion binding"/>
    <property type="evidence" value="ECO:0007669"/>
    <property type="project" value="InterPro"/>
</dbReference>
<dbReference type="InterPro" id="IPR009030">
    <property type="entry name" value="Growth_fac_rcpt_cys_sf"/>
</dbReference>
<dbReference type="InterPro" id="IPR051586">
    <property type="entry name" value="PKC-binding_NELL"/>
</dbReference>
<dbReference type="SMART" id="SM00179">
    <property type="entry name" value="EGF_CA"/>
    <property type="match status" value="2"/>
</dbReference>
<dbReference type="InterPro" id="IPR001881">
    <property type="entry name" value="EGF-like_Ca-bd_dom"/>
</dbReference>
<sequence>MEGGELGHHCHSNTVCVNTVGSYRCDCPEGYEQVDKFGCAEVDECAVGRHRCHENAECTNTDGSYRCRCRHGYTGDGYDCQRIPAPSSLLMDHGYRPVLDKTPSNEHALTLRKKEPMVDLVVRRF</sequence>
<evidence type="ECO:0000259" key="7">
    <source>
        <dbReference type="PROSITE" id="PS50026"/>
    </source>
</evidence>
<protein>
    <recommendedName>
        <fullName evidence="7">EGF-like domain-containing protein</fullName>
    </recommendedName>
</protein>
<evidence type="ECO:0000256" key="6">
    <source>
        <dbReference type="PROSITE-ProRule" id="PRU00076"/>
    </source>
</evidence>
<feature type="domain" description="EGF-like" evidence="7">
    <location>
        <begin position="41"/>
        <end position="81"/>
    </location>
</feature>
<keyword evidence="3" id="KW-0677">Repeat</keyword>
<dbReference type="Gene3D" id="2.10.25.10">
    <property type="entry name" value="Laminin"/>
    <property type="match status" value="2"/>
</dbReference>
<evidence type="ECO:0000313" key="9">
    <source>
        <dbReference type="Proteomes" id="UP001152888"/>
    </source>
</evidence>
<evidence type="ECO:0000256" key="3">
    <source>
        <dbReference type="ARBA" id="ARBA00022737"/>
    </source>
</evidence>
<dbReference type="InterPro" id="IPR049883">
    <property type="entry name" value="NOTCH1_EGF-like"/>
</dbReference>
<keyword evidence="1 6" id="KW-0245">EGF-like domain</keyword>
<dbReference type="PROSITE" id="PS50026">
    <property type="entry name" value="EGF_3"/>
    <property type="match status" value="1"/>
</dbReference>
<evidence type="ECO:0000256" key="2">
    <source>
        <dbReference type="ARBA" id="ARBA00022729"/>
    </source>
</evidence>
<dbReference type="FunFam" id="2.10.25.10:FF:000038">
    <property type="entry name" value="Fibrillin 2"/>
    <property type="match status" value="2"/>
</dbReference>
<proteinExistence type="predicted"/>
<dbReference type="PANTHER" id="PTHR24042:SF5">
    <property type="entry name" value="EGF-LIKE CALCIUM-BINDING DOMAIN-CONTAINING PROTEIN"/>
    <property type="match status" value="1"/>
</dbReference>
<dbReference type="InterPro" id="IPR000742">
    <property type="entry name" value="EGF"/>
</dbReference>
<dbReference type="InterPro" id="IPR018097">
    <property type="entry name" value="EGF_Ca-bd_CS"/>
</dbReference>
<dbReference type="PROSITE" id="PS01186">
    <property type="entry name" value="EGF_2"/>
    <property type="match status" value="2"/>
</dbReference>
<keyword evidence="9" id="KW-1185">Reference proteome</keyword>
<organism evidence="8 9">
    <name type="scientific">Acanthoscelides obtectus</name>
    <name type="common">Bean weevil</name>
    <name type="synonym">Bruchus obtectus</name>
    <dbReference type="NCBI Taxonomy" id="200917"/>
    <lineage>
        <taxon>Eukaryota</taxon>
        <taxon>Metazoa</taxon>
        <taxon>Ecdysozoa</taxon>
        <taxon>Arthropoda</taxon>
        <taxon>Hexapoda</taxon>
        <taxon>Insecta</taxon>
        <taxon>Pterygota</taxon>
        <taxon>Neoptera</taxon>
        <taxon>Endopterygota</taxon>
        <taxon>Coleoptera</taxon>
        <taxon>Polyphaga</taxon>
        <taxon>Cucujiformia</taxon>
        <taxon>Chrysomeloidea</taxon>
        <taxon>Chrysomelidae</taxon>
        <taxon>Bruchinae</taxon>
        <taxon>Bruchini</taxon>
        <taxon>Acanthoscelides</taxon>
    </lineage>
</organism>
<keyword evidence="2" id="KW-0732">Signal</keyword>
<dbReference type="Proteomes" id="UP001152888">
    <property type="component" value="Unassembled WGS sequence"/>
</dbReference>
<dbReference type="GO" id="GO:0008201">
    <property type="term" value="F:heparin binding"/>
    <property type="evidence" value="ECO:0007669"/>
    <property type="project" value="TreeGrafter"/>
</dbReference>
<dbReference type="CDD" id="cd00054">
    <property type="entry name" value="EGF_CA"/>
    <property type="match status" value="2"/>
</dbReference>
<dbReference type="PROSITE" id="PS01187">
    <property type="entry name" value="EGF_CA"/>
    <property type="match status" value="1"/>
</dbReference>
<gene>
    <name evidence="8" type="ORF">ACAOBT_LOCUS131</name>
</gene>
<dbReference type="GO" id="GO:0005615">
    <property type="term" value="C:extracellular space"/>
    <property type="evidence" value="ECO:0007669"/>
    <property type="project" value="TreeGrafter"/>
</dbReference>
<dbReference type="OrthoDB" id="6516201at2759"/>
<evidence type="ECO:0000256" key="4">
    <source>
        <dbReference type="ARBA" id="ARBA00023157"/>
    </source>
</evidence>
<dbReference type="EMBL" id="CAKOFQ010006651">
    <property type="protein sequence ID" value="CAH1953607.1"/>
    <property type="molecule type" value="Genomic_DNA"/>
</dbReference>
<dbReference type="SUPFAM" id="SSF57184">
    <property type="entry name" value="Growth factor receptor domain"/>
    <property type="match status" value="1"/>
</dbReference>
<dbReference type="Pfam" id="PF12947">
    <property type="entry name" value="EGF_3"/>
    <property type="match status" value="1"/>
</dbReference>
<evidence type="ECO:0000313" key="8">
    <source>
        <dbReference type="EMBL" id="CAH1953607.1"/>
    </source>
</evidence>
<comment type="caution">
    <text evidence="6">Lacks conserved residue(s) required for the propagation of feature annotation.</text>
</comment>
<dbReference type="SMART" id="SM00181">
    <property type="entry name" value="EGF"/>
    <property type="match status" value="2"/>
</dbReference>